<dbReference type="OMA" id="MVDVCLM"/>
<keyword evidence="2" id="KW-1185">Reference proteome</keyword>
<reference evidence="1 2" key="1">
    <citation type="submission" date="2015-04" db="EMBL/GenBank/DDBJ databases">
        <authorList>
            <consortium name="Pathogen Informatics"/>
        </authorList>
    </citation>
    <scope>NUCLEOTIDE SEQUENCE [LARGE SCALE GENOMIC DNA]</scope>
    <source>
        <strain evidence="1 2">SGS1</strain>
    </source>
</reference>
<proteinExistence type="predicted"/>
<sequence>MENKLFYIYPNEPTGCLLKIKNINCFEKEIEIKHFFEHLVDICLIHSDYVKNEAHALLHSKEEVLYFMKYHHLIFKNMKFLETEIQNIEIEILNKEEEKIFWNNIRLKKTRFYICCNVHK</sequence>
<evidence type="ECO:0000313" key="2">
    <source>
        <dbReference type="Proteomes" id="UP000220158"/>
    </source>
</evidence>
<gene>
    <name evidence="1" type="ORF">PRELSG_0419100</name>
</gene>
<dbReference type="OrthoDB" id="375014at2759"/>
<dbReference type="Proteomes" id="UP000220158">
    <property type="component" value="Chromosome 4"/>
</dbReference>
<dbReference type="KEGG" id="prel:PRELSG_0419100"/>
<dbReference type="EMBL" id="LN835299">
    <property type="protein sequence ID" value="CRG98840.1"/>
    <property type="molecule type" value="Genomic_DNA"/>
</dbReference>
<dbReference type="RefSeq" id="XP_028531849.1">
    <property type="nucleotide sequence ID" value="XM_028675241.1"/>
</dbReference>
<dbReference type="GeneID" id="39734941"/>
<dbReference type="AlphaFoldDB" id="A0A1J1H1P8"/>
<evidence type="ECO:0000313" key="1">
    <source>
        <dbReference type="EMBL" id="CRG98840.1"/>
    </source>
</evidence>
<dbReference type="InterPro" id="IPR012677">
    <property type="entry name" value="Nucleotide-bd_a/b_plait_sf"/>
</dbReference>
<dbReference type="VEuPathDB" id="PlasmoDB:PRELSG_0419100"/>
<accession>A0A1J1H1P8</accession>
<protein>
    <submittedName>
        <fullName evidence="1">Uncharacterized protein</fullName>
    </submittedName>
</protein>
<name>A0A1J1H1P8_PLARL</name>
<organism evidence="1 2">
    <name type="scientific">Plasmodium relictum</name>
    <dbReference type="NCBI Taxonomy" id="85471"/>
    <lineage>
        <taxon>Eukaryota</taxon>
        <taxon>Sar</taxon>
        <taxon>Alveolata</taxon>
        <taxon>Apicomplexa</taxon>
        <taxon>Aconoidasida</taxon>
        <taxon>Haemosporida</taxon>
        <taxon>Plasmodiidae</taxon>
        <taxon>Plasmodium</taxon>
        <taxon>Plasmodium (Haemamoeba)</taxon>
    </lineage>
</organism>
<dbReference type="Gene3D" id="3.30.70.330">
    <property type="match status" value="1"/>
</dbReference>